<feature type="transmembrane region" description="Helical" evidence="4">
    <location>
        <begin position="308"/>
        <end position="333"/>
    </location>
</feature>
<feature type="transmembrane region" description="Helical" evidence="4">
    <location>
        <begin position="282"/>
        <end position="302"/>
    </location>
</feature>
<dbReference type="Proteomes" id="UP000253570">
    <property type="component" value="Unassembled WGS sequence"/>
</dbReference>
<feature type="transmembrane region" description="Helical" evidence="4">
    <location>
        <begin position="251"/>
        <end position="270"/>
    </location>
</feature>
<dbReference type="Pfam" id="PF07690">
    <property type="entry name" value="MFS_1"/>
    <property type="match status" value="1"/>
</dbReference>
<dbReference type="GO" id="GO:0022857">
    <property type="term" value="F:transmembrane transporter activity"/>
    <property type="evidence" value="ECO:0007669"/>
    <property type="project" value="InterPro"/>
</dbReference>
<dbReference type="InterPro" id="IPR036259">
    <property type="entry name" value="MFS_trans_sf"/>
</dbReference>
<evidence type="ECO:0000259" key="5">
    <source>
        <dbReference type="PROSITE" id="PS50850"/>
    </source>
</evidence>
<feature type="transmembrane region" description="Helical" evidence="4">
    <location>
        <begin position="340"/>
        <end position="360"/>
    </location>
</feature>
<feature type="transmembrane region" description="Helical" evidence="4">
    <location>
        <begin position="217"/>
        <end position="239"/>
    </location>
</feature>
<proteinExistence type="predicted"/>
<evidence type="ECO:0000256" key="4">
    <source>
        <dbReference type="SAM" id="Phobius"/>
    </source>
</evidence>
<dbReference type="PROSITE" id="PS50850">
    <property type="entry name" value="MFS"/>
    <property type="match status" value="1"/>
</dbReference>
<evidence type="ECO:0000313" key="6">
    <source>
        <dbReference type="EMBL" id="RCL73900.1"/>
    </source>
</evidence>
<dbReference type="AlphaFoldDB" id="A0A368DPY4"/>
<comment type="caution">
    <text evidence="6">The sequence shown here is derived from an EMBL/GenBank/DDBJ whole genome shotgun (WGS) entry which is preliminary data.</text>
</comment>
<evidence type="ECO:0000256" key="3">
    <source>
        <dbReference type="ARBA" id="ARBA00023136"/>
    </source>
</evidence>
<dbReference type="PANTHER" id="PTHR11360">
    <property type="entry name" value="MONOCARBOXYLATE TRANSPORTER"/>
    <property type="match status" value="1"/>
</dbReference>
<dbReference type="Gene3D" id="1.20.1250.20">
    <property type="entry name" value="MFS general substrate transporter like domains"/>
    <property type="match status" value="1"/>
</dbReference>
<feature type="transmembrane region" description="Helical" evidence="4">
    <location>
        <begin position="100"/>
        <end position="123"/>
    </location>
</feature>
<evidence type="ECO:0000256" key="1">
    <source>
        <dbReference type="ARBA" id="ARBA00022692"/>
    </source>
</evidence>
<feature type="domain" description="Major facilitator superfamily (MFS) profile" evidence="5">
    <location>
        <begin position="7"/>
        <end position="395"/>
    </location>
</feature>
<dbReference type="InterPro" id="IPR011701">
    <property type="entry name" value="MFS"/>
</dbReference>
<sequence length="402" mass="43319">MYKLSPLYIKIICGGLILAIAVGIRQSFGLFLEPVSSSLNLGRETFALSIGLVNLLWGALAPFTGALSDKFGLKPVVIFGTISYAFGILVLSNADQGLGLIIGGIIVGMGLSGLGFTVILGAVGKFAPPEKRGTALGLTTMGGSIGMFLGIPVSGTLIESTGWSSAFFWLALISLIIIPLLYGLVSSNLDSNENNKKIETDETLKDVLKYAFNSRSFMLLTTGFFICGFHVNFIVAHLPAYISDMSLPSNVSTTSLALIGFANIFGVAIAGRLGDKFNKSDVLVVLYSLRAIVFIIYIILPVSIMSTLIFTFTLGLLWLGTVPLTSGLVATFFGPKYMSMLYGIVFFSHQLGGFFSSWMGGRIYDFTGNYDIMWWFSVFLGIMAAFIHYPIKDKAIIVFGSK</sequence>
<keyword evidence="2 4" id="KW-1133">Transmembrane helix</keyword>
<dbReference type="PANTHER" id="PTHR11360:SF284">
    <property type="entry name" value="EG:103B4.3 PROTEIN-RELATED"/>
    <property type="match status" value="1"/>
</dbReference>
<feature type="transmembrane region" description="Helical" evidence="4">
    <location>
        <begin position="45"/>
        <end position="64"/>
    </location>
</feature>
<feature type="transmembrane region" description="Helical" evidence="4">
    <location>
        <begin position="7"/>
        <end position="25"/>
    </location>
</feature>
<feature type="transmembrane region" description="Helical" evidence="4">
    <location>
        <begin position="166"/>
        <end position="185"/>
    </location>
</feature>
<name>A0A368DPY4_9PROT</name>
<dbReference type="CDD" id="cd17355">
    <property type="entry name" value="MFS_YcxA_like"/>
    <property type="match status" value="1"/>
</dbReference>
<gene>
    <name evidence="6" type="ORF">DBW71_02180</name>
</gene>
<feature type="transmembrane region" description="Helical" evidence="4">
    <location>
        <begin position="372"/>
        <end position="391"/>
    </location>
</feature>
<protein>
    <submittedName>
        <fullName evidence="6">MFS transporter</fullName>
    </submittedName>
</protein>
<dbReference type="SUPFAM" id="SSF103473">
    <property type="entry name" value="MFS general substrate transporter"/>
    <property type="match status" value="1"/>
</dbReference>
<evidence type="ECO:0000313" key="7">
    <source>
        <dbReference type="Proteomes" id="UP000253570"/>
    </source>
</evidence>
<keyword evidence="3 4" id="KW-0472">Membrane</keyword>
<feature type="transmembrane region" description="Helical" evidence="4">
    <location>
        <begin position="135"/>
        <end position="154"/>
    </location>
</feature>
<dbReference type="EMBL" id="QOQD01000004">
    <property type="protein sequence ID" value="RCL73900.1"/>
    <property type="molecule type" value="Genomic_DNA"/>
</dbReference>
<organism evidence="6 7">
    <name type="scientific">PS1 clade bacterium</name>
    <dbReference type="NCBI Taxonomy" id="2175152"/>
    <lineage>
        <taxon>Bacteria</taxon>
        <taxon>Pseudomonadati</taxon>
        <taxon>Pseudomonadota</taxon>
        <taxon>Alphaproteobacteria</taxon>
        <taxon>PS1 clade</taxon>
    </lineage>
</organism>
<dbReference type="InterPro" id="IPR050327">
    <property type="entry name" value="Proton-linked_MCT"/>
</dbReference>
<reference evidence="6 7" key="1">
    <citation type="journal article" date="2018" name="Microbiome">
        <title>Fine metagenomic profile of the Mediterranean stratified and mixed water columns revealed by assembly and recruitment.</title>
        <authorList>
            <person name="Haro-Moreno J.M."/>
            <person name="Lopez-Perez M."/>
            <person name="De La Torre J.R."/>
            <person name="Picazo A."/>
            <person name="Camacho A."/>
            <person name="Rodriguez-Valera F."/>
        </authorList>
    </citation>
    <scope>NUCLEOTIDE SEQUENCE [LARGE SCALE GENOMIC DNA]</scope>
    <source>
        <strain evidence="6">MED-G57</strain>
    </source>
</reference>
<dbReference type="InterPro" id="IPR020846">
    <property type="entry name" value="MFS_dom"/>
</dbReference>
<keyword evidence="1 4" id="KW-0812">Transmembrane</keyword>
<evidence type="ECO:0000256" key="2">
    <source>
        <dbReference type="ARBA" id="ARBA00022989"/>
    </source>
</evidence>
<accession>A0A368DPY4</accession>
<feature type="transmembrane region" description="Helical" evidence="4">
    <location>
        <begin position="76"/>
        <end position="94"/>
    </location>
</feature>